<sequence length="73" mass="8868">MSYLTSLVTYLLGNWAASIAWVVLSTFKGIYRKYVNNSSDLQIDVYTFHSFGFHQFWLFRQLWLFHQFRTSRY</sequence>
<organism evidence="2 3">
    <name type="scientific">Terfezia boudieri ATCC MYA-4762</name>
    <dbReference type="NCBI Taxonomy" id="1051890"/>
    <lineage>
        <taxon>Eukaryota</taxon>
        <taxon>Fungi</taxon>
        <taxon>Dikarya</taxon>
        <taxon>Ascomycota</taxon>
        <taxon>Pezizomycotina</taxon>
        <taxon>Pezizomycetes</taxon>
        <taxon>Pezizales</taxon>
        <taxon>Pezizaceae</taxon>
        <taxon>Terfezia</taxon>
    </lineage>
</organism>
<accession>A0A3N4LQT8</accession>
<dbReference type="InParanoid" id="A0A3N4LQT8"/>
<dbReference type="EMBL" id="ML121544">
    <property type="protein sequence ID" value="RPB23889.1"/>
    <property type="molecule type" value="Genomic_DNA"/>
</dbReference>
<gene>
    <name evidence="2" type="ORF">L211DRAFT_228446</name>
</gene>
<proteinExistence type="predicted"/>
<evidence type="ECO:0000256" key="1">
    <source>
        <dbReference type="SAM" id="Phobius"/>
    </source>
</evidence>
<protein>
    <submittedName>
        <fullName evidence="2">Uncharacterized protein</fullName>
    </submittedName>
</protein>
<dbReference type="AlphaFoldDB" id="A0A3N4LQT8"/>
<reference evidence="2 3" key="1">
    <citation type="journal article" date="2018" name="Nat. Ecol. Evol.">
        <title>Pezizomycetes genomes reveal the molecular basis of ectomycorrhizal truffle lifestyle.</title>
        <authorList>
            <person name="Murat C."/>
            <person name="Payen T."/>
            <person name="Noel B."/>
            <person name="Kuo A."/>
            <person name="Morin E."/>
            <person name="Chen J."/>
            <person name="Kohler A."/>
            <person name="Krizsan K."/>
            <person name="Balestrini R."/>
            <person name="Da Silva C."/>
            <person name="Montanini B."/>
            <person name="Hainaut M."/>
            <person name="Levati E."/>
            <person name="Barry K.W."/>
            <person name="Belfiori B."/>
            <person name="Cichocki N."/>
            <person name="Clum A."/>
            <person name="Dockter R.B."/>
            <person name="Fauchery L."/>
            <person name="Guy J."/>
            <person name="Iotti M."/>
            <person name="Le Tacon F."/>
            <person name="Lindquist E.A."/>
            <person name="Lipzen A."/>
            <person name="Malagnac F."/>
            <person name="Mello A."/>
            <person name="Molinier V."/>
            <person name="Miyauchi S."/>
            <person name="Poulain J."/>
            <person name="Riccioni C."/>
            <person name="Rubini A."/>
            <person name="Sitrit Y."/>
            <person name="Splivallo R."/>
            <person name="Traeger S."/>
            <person name="Wang M."/>
            <person name="Zifcakova L."/>
            <person name="Wipf D."/>
            <person name="Zambonelli A."/>
            <person name="Paolocci F."/>
            <person name="Nowrousian M."/>
            <person name="Ottonello S."/>
            <person name="Baldrian P."/>
            <person name="Spatafora J.W."/>
            <person name="Henrissat B."/>
            <person name="Nagy L.G."/>
            <person name="Aury J.M."/>
            <person name="Wincker P."/>
            <person name="Grigoriev I.V."/>
            <person name="Bonfante P."/>
            <person name="Martin F.M."/>
        </authorList>
    </citation>
    <scope>NUCLEOTIDE SEQUENCE [LARGE SCALE GENOMIC DNA]</scope>
    <source>
        <strain evidence="2 3">ATCC MYA-4762</strain>
    </source>
</reference>
<keyword evidence="1" id="KW-0472">Membrane</keyword>
<evidence type="ECO:0000313" key="2">
    <source>
        <dbReference type="EMBL" id="RPB23889.1"/>
    </source>
</evidence>
<dbReference type="Proteomes" id="UP000267821">
    <property type="component" value="Unassembled WGS sequence"/>
</dbReference>
<keyword evidence="1" id="KW-0812">Transmembrane</keyword>
<keyword evidence="3" id="KW-1185">Reference proteome</keyword>
<keyword evidence="1" id="KW-1133">Transmembrane helix</keyword>
<name>A0A3N4LQT8_9PEZI</name>
<evidence type="ECO:0000313" key="3">
    <source>
        <dbReference type="Proteomes" id="UP000267821"/>
    </source>
</evidence>
<feature type="transmembrane region" description="Helical" evidence="1">
    <location>
        <begin position="12"/>
        <end position="31"/>
    </location>
</feature>